<dbReference type="AlphaFoldDB" id="A0A934UJS5"/>
<organism evidence="1 2">
    <name type="scientific">Flavobacterium agrisoli</name>
    <dbReference type="NCBI Taxonomy" id="2793066"/>
    <lineage>
        <taxon>Bacteria</taxon>
        <taxon>Pseudomonadati</taxon>
        <taxon>Bacteroidota</taxon>
        <taxon>Flavobacteriia</taxon>
        <taxon>Flavobacteriales</taxon>
        <taxon>Flavobacteriaceae</taxon>
        <taxon>Flavobacterium</taxon>
    </lineage>
</organism>
<dbReference type="RefSeq" id="WP_200105725.1">
    <property type="nucleotide sequence ID" value="NZ_JAEHFV010000002.1"/>
</dbReference>
<dbReference type="EMBL" id="JAEHFV010000002">
    <property type="protein sequence ID" value="MBK0369813.1"/>
    <property type="molecule type" value="Genomic_DNA"/>
</dbReference>
<accession>A0A934UJS5</accession>
<name>A0A934UJS5_9FLAO</name>
<proteinExistence type="predicted"/>
<evidence type="ECO:0000313" key="1">
    <source>
        <dbReference type="EMBL" id="MBK0369813.1"/>
    </source>
</evidence>
<comment type="caution">
    <text evidence="1">The sequence shown here is derived from an EMBL/GenBank/DDBJ whole genome shotgun (WGS) entry which is preliminary data.</text>
</comment>
<sequence length="173" mass="21034">MIDFISFLQEIEGQEVMLNVSQIQGWLYKHKKDFENAIRTTSCEKWRSWAEYNIFPLPCLCYERDKNCLFIEIYKKLLDVLKVHKEELKYNYIVGQYKRVIGDEKRVIEWLKRYEATFNDDISFDGKVTVPLVRSINKNLILHIDKMQFINVLEFIEIFETNYYKIDKNYINY</sequence>
<gene>
    <name evidence="1" type="ORF">I5M07_08175</name>
</gene>
<dbReference type="Proteomes" id="UP000609172">
    <property type="component" value="Unassembled WGS sequence"/>
</dbReference>
<reference evidence="1" key="1">
    <citation type="submission" date="2020-12" db="EMBL/GenBank/DDBJ databases">
        <title>Bacterial novel species Flavobacterium sp. SE-1-e isolated from soil.</title>
        <authorList>
            <person name="Jung H.-Y."/>
        </authorList>
    </citation>
    <scope>NUCLEOTIDE SEQUENCE</scope>
    <source>
        <strain evidence="1">SE-1-e</strain>
    </source>
</reference>
<evidence type="ECO:0000313" key="2">
    <source>
        <dbReference type="Proteomes" id="UP000609172"/>
    </source>
</evidence>
<keyword evidence="2" id="KW-1185">Reference proteome</keyword>
<protein>
    <submittedName>
        <fullName evidence="1">Uncharacterized protein</fullName>
    </submittedName>
</protein>